<dbReference type="Pfam" id="PF02397">
    <property type="entry name" value="Bac_transf"/>
    <property type="match status" value="1"/>
</dbReference>
<dbReference type="EMBL" id="JBHSNO010000005">
    <property type="protein sequence ID" value="MFC5589106.1"/>
    <property type="molecule type" value="Genomic_DNA"/>
</dbReference>
<sequence>MKRIFDVIVSSLLLVVLSPLILIIIIFIKSKLGSPVLFKQKRPGLNGKIFEIYKFRTMTNDVDENGHLLPNEMRLTEFGKLVRKTSLDELPQLFNVVKGDISLVGPRPLLVDYLKLYTPEQARRHDVRPGITGWAQVNGRNAISWKEKFEHDVWYVDNQSFLLDMKILLLTVKKVFKSEGINTTSNKMVERFTGNEGD</sequence>
<comment type="caution">
    <text evidence="4">The sequence shown here is derived from an EMBL/GenBank/DDBJ whole genome shotgun (WGS) entry which is preliminary data.</text>
</comment>
<keyword evidence="5" id="KW-1185">Reference proteome</keyword>
<evidence type="ECO:0000313" key="5">
    <source>
        <dbReference type="Proteomes" id="UP001596109"/>
    </source>
</evidence>
<keyword evidence="2" id="KW-0472">Membrane</keyword>
<evidence type="ECO:0000313" key="4">
    <source>
        <dbReference type="EMBL" id="MFC5589106.1"/>
    </source>
</evidence>
<evidence type="ECO:0000256" key="2">
    <source>
        <dbReference type="SAM" id="Phobius"/>
    </source>
</evidence>
<accession>A0ABW0TI26</accession>
<name>A0ABW0TI26_9BACL</name>
<dbReference type="GO" id="GO:0016740">
    <property type="term" value="F:transferase activity"/>
    <property type="evidence" value="ECO:0007669"/>
    <property type="project" value="UniProtKB-KW"/>
</dbReference>
<protein>
    <submittedName>
        <fullName evidence="4">Sugar transferase</fullName>
    </submittedName>
</protein>
<reference evidence="5" key="1">
    <citation type="journal article" date="2019" name="Int. J. Syst. Evol. Microbiol.">
        <title>The Global Catalogue of Microorganisms (GCM) 10K type strain sequencing project: providing services to taxonomists for standard genome sequencing and annotation.</title>
        <authorList>
            <consortium name="The Broad Institute Genomics Platform"/>
            <consortium name="The Broad Institute Genome Sequencing Center for Infectious Disease"/>
            <person name="Wu L."/>
            <person name="Ma J."/>
        </authorList>
    </citation>
    <scope>NUCLEOTIDE SEQUENCE [LARGE SCALE GENOMIC DNA]</scope>
    <source>
        <strain evidence="5">CGMCC 4.1434</strain>
    </source>
</reference>
<feature type="transmembrane region" description="Helical" evidence="2">
    <location>
        <begin position="7"/>
        <end position="28"/>
    </location>
</feature>
<dbReference type="PANTHER" id="PTHR30576">
    <property type="entry name" value="COLANIC BIOSYNTHESIS UDP-GLUCOSE LIPID CARRIER TRANSFERASE"/>
    <property type="match status" value="1"/>
</dbReference>
<keyword evidence="4" id="KW-0808">Transferase</keyword>
<keyword evidence="2" id="KW-0812">Transmembrane</keyword>
<gene>
    <name evidence="4" type="ORF">ACFPRA_09420</name>
</gene>
<organism evidence="4 5">
    <name type="scientific">Sporosarcina soli</name>
    <dbReference type="NCBI Taxonomy" id="334736"/>
    <lineage>
        <taxon>Bacteria</taxon>
        <taxon>Bacillati</taxon>
        <taxon>Bacillota</taxon>
        <taxon>Bacilli</taxon>
        <taxon>Bacillales</taxon>
        <taxon>Caryophanaceae</taxon>
        <taxon>Sporosarcina</taxon>
    </lineage>
</organism>
<proteinExistence type="inferred from homology"/>
<dbReference type="InterPro" id="IPR003362">
    <property type="entry name" value="Bact_transf"/>
</dbReference>
<dbReference type="PANTHER" id="PTHR30576:SF8">
    <property type="entry name" value="UNDECAPRENYL-PHOSPHATE GALACTOSE PHOSPHOTRANSFERASE"/>
    <property type="match status" value="1"/>
</dbReference>
<evidence type="ECO:0000259" key="3">
    <source>
        <dbReference type="Pfam" id="PF02397"/>
    </source>
</evidence>
<dbReference type="Proteomes" id="UP001596109">
    <property type="component" value="Unassembled WGS sequence"/>
</dbReference>
<keyword evidence="2" id="KW-1133">Transmembrane helix</keyword>
<feature type="domain" description="Bacterial sugar transferase" evidence="3">
    <location>
        <begin position="2"/>
        <end position="177"/>
    </location>
</feature>
<dbReference type="RefSeq" id="WP_381433232.1">
    <property type="nucleotide sequence ID" value="NZ_JBHSNO010000005.1"/>
</dbReference>
<comment type="similarity">
    <text evidence="1">Belongs to the bacterial sugar transferase family.</text>
</comment>
<evidence type="ECO:0000256" key="1">
    <source>
        <dbReference type="ARBA" id="ARBA00006464"/>
    </source>
</evidence>